<dbReference type="EMBL" id="WWCK01000005">
    <property type="protein sequence ID" value="MYM68654.1"/>
    <property type="molecule type" value="Genomic_DNA"/>
</dbReference>
<dbReference type="SUPFAM" id="SSF55874">
    <property type="entry name" value="ATPase domain of HSP90 chaperone/DNA topoisomerase II/histidine kinase"/>
    <property type="match status" value="1"/>
</dbReference>
<keyword evidence="8" id="KW-0418">Kinase</keyword>
<evidence type="ECO:0000256" key="7">
    <source>
        <dbReference type="ARBA" id="ARBA00022741"/>
    </source>
</evidence>
<gene>
    <name evidence="16" type="ORF">GTP45_17695</name>
</gene>
<comment type="subcellular location">
    <subcellularLocation>
        <location evidence="2">Cell membrane</location>
    </subcellularLocation>
</comment>
<organism evidence="16 17">
    <name type="scientific">Duganella rivi</name>
    <dbReference type="NCBI Taxonomy" id="2666083"/>
    <lineage>
        <taxon>Bacteria</taxon>
        <taxon>Pseudomonadati</taxon>
        <taxon>Pseudomonadota</taxon>
        <taxon>Betaproteobacteria</taxon>
        <taxon>Burkholderiales</taxon>
        <taxon>Oxalobacteraceae</taxon>
        <taxon>Telluria group</taxon>
        <taxon>Duganella</taxon>
    </lineage>
</organism>
<dbReference type="SUPFAM" id="SSF47384">
    <property type="entry name" value="Homodimeric domain of signal transducing histidine kinase"/>
    <property type="match status" value="1"/>
</dbReference>
<comment type="caution">
    <text evidence="16">The sequence shown here is derived from an EMBL/GenBank/DDBJ whole genome shotgun (WGS) entry which is preliminary data.</text>
</comment>
<dbReference type="InterPro" id="IPR003594">
    <property type="entry name" value="HATPase_dom"/>
</dbReference>
<dbReference type="EC" id="2.7.13.3" evidence="3"/>
<dbReference type="Pfam" id="PF02518">
    <property type="entry name" value="HATPase_c"/>
    <property type="match status" value="1"/>
</dbReference>
<feature type="coiled-coil region" evidence="13">
    <location>
        <begin position="118"/>
        <end position="163"/>
    </location>
</feature>
<dbReference type="InterPro" id="IPR003661">
    <property type="entry name" value="HisK_dim/P_dom"/>
</dbReference>
<comment type="catalytic activity">
    <reaction evidence="1">
        <text>ATP + protein L-histidine = ADP + protein N-phospho-L-histidine.</text>
        <dbReference type="EC" id="2.7.13.3"/>
    </reaction>
</comment>
<dbReference type="InterPro" id="IPR001789">
    <property type="entry name" value="Sig_transdc_resp-reg_receiver"/>
</dbReference>
<dbReference type="SMART" id="SM00387">
    <property type="entry name" value="HATPase_c"/>
    <property type="match status" value="1"/>
</dbReference>
<keyword evidence="13" id="KW-0175">Coiled coil</keyword>
<dbReference type="GO" id="GO:0000155">
    <property type="term" value="F:phosphorelay sensor kinase activity"/>
    <property type="evidence" value="ECO:0007669"/>
    <property type="project" value="InterPro"/>
</dbReference>
<dbReference type="FunFam" id="3.30.565.10:FF:000023">
    <property type="entry name" value="PAS domain-containing sensor histidine kinase"/>
    <property type="match status" value="1"/>
</dbReference>
<evidence type="ECO:0000256" key="6">
    <source>
        <dbReference type="ARBA" id="ARBA00022679"/>
    </source>
</evidence>
<feature type="modified residue" description="4-aspartylphosphate" evidence="12">
    <location>
        <position position="55"/>
    </location>
</feature>
<sequence>MHTCSHVLVVDDQITHLQALCDVLTQHGFSVSGCATGEAALAHLREGGVDVLLTDLVMPQIDGLALLEAAIRLDPLIACVIMTGAGTVDSAVRAMKGGASDYIVKPFKAAALLPILHRAAEARQLRQQNQALEAALRERVAQLASLNVSLEAARQEAERANHAKTVFLSSMSHELRTPLNSILGFAQILASSKFRKFDNDHQRFAANIVQAGRHLLALVNEVLDLAKIESGKIALQLDRVELAPLLQQACEVVAPLAQARKVTLAVPAVTIPALCADPVRLRQILVNLLSNAVKYNRAGGTVQMRCSAIDGYASIAVSDTGLGLSADQQAALFKPFDRAGREHSDIEGTGLGLVITQRLVEAMRGRITVESELGTGSTFCVELPLAALAPPPAASLAGG</sequence>
<dbReference type="Gene3D" id="3.30.565.10">
    <property type="entry name" value="Histidine kinase-like ATPase, C-terminal domain"/>
    <property type="match status" value="1"/>
</dbReference>
<evidence type="ECO:0000256" key="4">
    <source>
        <dbReference type="ARBA" id="ARBA00022475"/>
    </source>
</evidence>
<dbReference type="PANTHER" id="PTHR43047">
    <property type="entry name" value="TWO-COMPONENT HISTIDINE PROTEIN KINASE"/>
    <property type="match status" value="1"/>
</dbReference>
<name>A0A7X4GU41_9BURK</name>
<evidence type="ECO:0000256" key="9">
    <source>
        <dbReference type="ARBA" id="ARBA00022840"/>
    </source>
</evidence>
<dbReference type="GO" id="GO:0005524">
    <property type="term" value="F:ATP binding"/>
    <property type="evidence" value="ECO:0007669"/>
    <property type="project" value="UniProtKB-KW"/>
</dbReference>
<evidence type="ECO:0000313" key="16">
    <source>
        <dbReference type="EMBL" id="MYM68654.1"/>
    </source>
</evidence>
<dbReference type="Gene3D" id="3.40.50.2300">
    <property type="match status" value="1"/>
</dbReference>
<feature type="domain" description="Response regulatory" evidence="15">
    <location>
        <begin position="6"/>
        <end position="120"/>
    </location>
</feature>
<keyword evidence="4" id="KW-1003">Cell membrane</keyword>
<dbReference type="Proteomes" id="UP000450012">
    <property type="component" value="Unassembled WGS sequence"/>
</dbReference>
<dbReference type="CDD" id="cd00082">
    <property type="entry name" value="HisKA"/>
    <property type="match status" value="1"/>
</dbReference>
<dbReference type="InterPro" id="IPR005467">
    <property type="entry name" value="His_kinase_dom"/>
</dbReference>
<dbReference type="PANTHER" id="PTHR43047:SF72">
    <property type="entry name" value="OSMOSENSING HISTIDINE PROTEIN KINASE SLN1"/>
    <property type="match status" value="1"/>
</dbReference>
<dbReference type="PROSITE" id="PS50109">
    <property type="entry name" value="HIS_KIN"/>
    <property type="match status" value="1"/>
</dbReference>
<keyword evidence="10" id="KW-0902">Two-component regulatory system</keyword>
<evidence type="ECO:0000256" key="13">
    <source>
        <dbReference type="SAM" id="Coils"/>
    </source>
</evidence>
<keyword evidence="6" id="KW-0808">Transferase</keyword>
<evidence type="ECO:0000256" key="8">
    <source>
        <dbReference type="ARBA" id="ARBA00022777"/>
    </source>
</evidence>
<evidence type="ECO:0000256" key="11">
    <source>
        <dbReference type="ARBA" id="ARBA00023136"/>
    </source>
</evidence>
<evidence type="ECO:0000256" key="12">
    <source>
        <dbReference type="PROSITE-ProRule" id="PRU00169"/>
    </source>
</evidence>
<dbReference type="Pfam" id="PF00072">
    <property type="entry name" value="Response_reg"/>
    <property type="match status" value="1"/>
</dbReference>
<reference evidence="16 17" key="1">
    <citation type="submission" date="2019-12" db="EMBL/GenBank/DDBJ databases">
        <title>Novel species isolated from a subtropical stream in China.</title>
        <authorList>
            <person name="Lu H."/>
        </authorList>
    </citation>
    <scope>NUCLEOTIDE SEQUENCE [LARGE SCALE GENOMIC DNA]</scope>
    <source>
        <strain evidence="16 17">FT55W</strain>
    </source>
</reference>
<dbReference type="InterPro" id="IPR036890">
    <property type="entry name" value="HATPase_C_sf"/>
</dbReference>
<proteinExistence type="predicted"/>
<evidence type="ECO:0000256" key="3">
    <source>
        <dbReference type="ARBA" id="ARBA00012438"/>
    </source>
</evidence>
<dbReference type="AlphaFoldDB" id="A0A7X4GU41"/>
<dbReference type="SUPFAM" id="SSF52172">
    <property type="entry name" value="CheY-like"/>
    <property type="match status" value="1"/>
</dbReference>
<dbReference type="InterPro" id="IPR004358">
    <property type="entry name" value="Sig_transdc_His_kin-like_C"/>
</dbReference>
<keyword evidence="5 12" id="KW-0597">Phosphoprotein</keyword>
<accession>A0A7X4GU41</accession>
<dbReference type="RefSeq" id="WP_161015197.1">
    <property type="nucleotide sequence ID" value="NZ_WWCK01000005.1"/>
</dbReference>
<evidence type="ECO:0000313" key="17">
    <source>
        <dbReference type="Proteomes" id="UP000450012"/>
    </source>
</evidence>
<evidence type="ECO:0000259" key="15">
    <source>
        <dbReference type="PROSITE" id="PS50110"/>
    </source>
</evidence>
<evidence type="ECO:0000256" key="5">
    <source>
        <dbReference type="ARBA" id="ARBA00022553"/>
    </source>
</evidence>
<keyword evidence="17" id="KW-1185">Reference proteome</keyword>
<dbReference type="SMART" id="SM00388">
    <property type="entry name" value="HisKA"/>
    <property type="match status" value="1"/>
</dbReference>
<keyword evidence="9" id="KW-0067">ATP-binding</keyword>
<dbReference type="PROSITE" id="PS50110">
    <property type="entry name" value="RESPONSE_REGULATORY"/>
    <property type="match status" value="1"/>
</dbReference>
<dbReference type="Pfam" id="PF00512">
    <property type="entry name" value="HisKA"/>
    <property type="match status" value="1"/>
</dbReference>
<evidence type="ECO:0000256" key="2">
    <source>
        <dbReference type="ARBA" id="ARBA00004236"/>
    </source>
</evidence>
<dbReference type="InterPro" id="IPR011006">
    <property type="entry name" value="CheY-like_superfamily"/>
</dbReference>
<evidence type="ECO:0000256" key="1">
    <source>
        <dbReference type="ARBA" id="ARBA00000085"/>
    </source>
</evidence>
<feature type="domain" description="Histidine kinase" evidence="14">
    <location>
        <begin position="170"/>
        <end position="387"/>
    </location>
</feature>
<dbReference type="InterPro" id="IPR036097">
    <property type="entry name" value="HisK_dim/P_sf"/>
</dbReference>
<dbReference type="Gene3D" id="1.10.287.130">
    <property type="match status" value="1"/>
</dbReference>
<evidence type="ECO:0000256" key="10">
    <source>
        <dbReference type="ARBA" id="ARBA00023012"/>
    </source>
</evidence>
<dbReference type="GO" id="GO:0005886">
    <property type="term" value="C:plasma membrane"/>
    <property type="evidence" value="ECO:0007669"/>
    <property type="project" value="UniProtKB-SubCell"/>
</dbReference>
<keyword evidence="7" id="KW-0547">Nucleotide-binding</keyword>
<dbReference type="SMART" id="SM00448">
    <property type="entry name" value="REC"/>
    <property type="match status" value="1"/>
</dbReference>
<evidence type="ECO:0000259" key="14">
    <source>
        <dbReference type="PROSITE" id="PS50109"/>
    </source>
</evidence>
<dbReference type="GO" id="GO:0009927">
    <property type="term" value="F:histidine phosphotransfer kinase activity"/>
    <property type="evidence" value="ECO:0007669"/>
    <property type="project" value="TreeGrafter"/>
</dbReference>
<dbReference type="PRINTS" id="PR00344">
    <property type="entry name" value="BCTRLSENSOR"/>
</dbReference>
<keyword evidence="11" id="KW-0472">Membrane</keyword>
<protein>
    <recommendedName>
        <fullName evidence="3">histidine kinase</fullName>
        <ecNumber evidence="3">2.7.13.3</ecNumber>
    </recommendedName>
</protein>